<dbReference type="Pfam" id="PF08241">
    <property type="entry name" value="Methyltransf_11"/>
    <property type="match status" value="1"/>
</dbReference>
<evidence type="ECO:0000256" key="1">
    <source>
        <dbReference type="ARBA" id="ARBA00008361"/>
    </source>
</evidence>
<evidence type="ECO:0000256" key="3">
    <source>
        <dbReference type="ARBA" id="ARBA00022679"/>
    </source>
</evidence>
<dbReference type="Gene3D" id="3.40.50.150">
    <property type="entry name" value="Vaccinia Virus protein VP39"/>
    <property type="match status" value="1"/>
</dbReference>
<dbReference type="CDD" id="cd02440">
    <property type="entry name" value="AdoMet_MTases"/>
    <property type="match status" value="1"/>
</dbReference>
<dbReference type="OrthoDB" id="10027013at2759"/>
<evidence type="ECO:0000259" key="4">
    <source>
        <dbReference type="Pfam" id="PF08241"/>
    </source>
</evidence>
<organism evidence="5 6">
    <name type="scientific">Wickerhamiella sorbophila</name>
    <dbReference type="NCBI Taxonomy" id="45607"/>
    <lineage>
        <taxon>Eukaryota</taxon>
        <taxon>Fungi</taxon>
        <taxon>Dikarya</taxon>
        <taxon>Ascomycota</taxon>
        <taxon>Saccharomycotina</taxon>
        <taxon>Dipodascomycetes</taxon>
        <taxon>Dipodascales</taxon>
        <taxon>Trichomonascaceae</taxon>
        <taxon>Wickerhamiella</taxon>
    </lineage>
</organism>
<sequence length="278" mass="31958">MSTYLKANYGASRYRSLRPEYPPKFYDFIFEHFSEKPKLAVDVGCGTGQATVEVAKRVVEAIGMDHSKAMVELATDMNQLPNLSFRVGDDHAFATEFAPDSVDLVTVAEAAHYFDLENFYKAAHTILKPNGLLVIWGYRNDVIQGEPEATKIVAKYCYDPAYLGRYYDEGLKKFDKFYADYKIPNDLFRDVLYHQNPATTLSDDELLELRRTTSLRDYLAYFRSFSSYQNWFDDHSDATPENDIIAQMTQEILSSTDLTLDSEITIKWHTVYMLGKNK</sequence>
<dbReference type="SUPFAM" id="SSF53335">
    <property type="entry name" value="S-adenosyl-L-methionine-dependent methyltransferases"/>
    <property type="match status" value="1"/>
</dbReference>
<dbReference type="AlphaFoldDB" id="A0A2T0FJ58"/>
<dbReference type="EMBL" id="NDIQ01000021">
    <property type="protein sequence ID" value="PRT55028.1"/>
    <property type="molecule type" value="Genomic_DNA"/>
</dbReference>
<dbReference type="InterPro" id="IPR013216">
    <property type="entry name" value="Methyltransf_11"/>
</dbReference>
<comment type="caution">
    <text evidence="5">The sequence shown here is derived from an EMBL/GenBank/DDBJ whole genome shotgun (WGS) entry which is preliminary data.</text>
</comment>
<comment type="similarity">
    <text evidence="1">Belongs to the methyltransferase superfamily.</text>
</comment>
<protein>
    <submittedName>
        <fullName evidence="5">Putative S-adenosylmethionine-dependent methyltransferase CRG1</fullName>
    </submittedName>
</protein>
<dbReference type="RefSeq" id="XP_024664973.1">
    <property type="nucleotide sequence ID" value="XM_024809205.1"/>
</dbReference>
<dbReference type="Proteomes" id="UP000238350">
    <property type="component" value="Unassembled WGS sequence"/>
</dbReference>
<keyword evidence="3 5" id="KW-0808">Transferase</keyword>
<feature type="domain" description="Methyltransferase type 11" evidence="4">
    <location>
        <begin position="41"/>
        <end position="135"/>
    </location>
</feature>
<evidence type="ECO:0000256" key="2">
    <source>
        <dbReference type="ARBA" id="ARBA00022603"/>
    </source>
</evidence>
<accession>A0A2T0FJ58</accession>
<dbReference type="InterPro" id="IPR051052">
    <property type="entry name" value="Diverse_substrate_MTase"/>
</dbReference>
<dbReference type="PANTHER" id="PTHR44942:SF4">
    <property type="entry name" value="METHYLTRANSFERASE TYPE 11 DOMAIN-CONTAINING PROTEIN"/>
    <property type="match status" value="1"/>
</dbReference>
<gene>
    <name evidence="5" type="ORF">B9G98_02648</name>
</gene>
<dbReference type="PANTHER" id="PTHR44942">
    <property type="entry name" value="METHYLTRANSF_11 DOMAIN-CONTAINING PROTEIN"/>
    <property type="match status" value="1"/>
</dbReference>
<proteinExistence type="inferred from homology"/>
<reference evidence="5 6" key="1">
    <citation type="submission" date="2017-04" db="EMBL/GenBank/DDBJ databases">
        <title>Genome sequencing of [Candida] sorbophila.</title>
        <authorList>
            <person name="Ahn J.O."/>
        </authorList>
    </citation>
    <scope>NUCLEOTIDE SEQUENCE [LARGE SCALE GENOMIC DNA]</scope>
    <source>
        <strain evidence="5 6">DS02</strain>
    </source>
</reference>
<dbReference type="STRING" id="45607.A0A2T0FJ58"/>
<evidence type="ECO:0000313" key="5">
    <source>
        <dbReference type="EMBL" id="PRT55028.1"/>
    </source>
</evidence>
<dbReference type="InterPro" id="IPR029063">
    <property type="entry name" value="SAM-dependent_MTases_sf"/>
</dbReference>
<evidence type="ECO:0000313" key="6">
    <source>
        <dbReference type="Proteomes" id="UP000238350"/>
    </source>
</evidence>
<name>A0A2T0FJ58_9ASCO</name>
<dbReference type="GO" id="GO:0008757">
    <property type="term" value="F:S-adenosylmethionine-dependent methyltransferase activity"/>
    <property type="evidence" value="ECO:0007669"/>
    <property type="project" value="InterPro"/>
</dbReference>
<keyword evidence="2 5" id="KW-0489">Methyltransferase</keyword>
<dbReference type="GO" id="GO:0032259">
    <property type="term" value="P:methylation"/>
    <property type="evidence" value="ECO:0007669"/>
    <property type="project" value="UniProtKB-KW"/>
</dbReference>
<keyword evidence="6" id="KW-1185">Reference proteome</keyword>
<dbReference type="GeneID" id="36516396"/>